<organism evidence="7 8">
    <name type="scientific">Geomonas silvestris</name>
    <dbReference type="NCBI Taxonomy" id="2740184"/>
    <lineage>
        <taxon>Bacteria</taxon>
        <taxon>Pseudomonadati</taxon>
        <taxon>Thermodesulfobacteriota</taxon>
        <taxon>Desulfuromonadia</taxon>
        <taxon>Geobacterales</taxon>
        <taxon>Geobacteraceae</taxon>
        <taxon>Geomonas</taxon>
    </lineage>
</organism>
<keyword evidence="8" id="KW-1185">Reference proteome</keyword>
<keyword evidence="3 6" id="KW-0812">Transmembrane</keyword>
<dbReference type="NCBIfam" id="TIGR04407">
    <property type="entry name" value="LptF_YjgP"/>
    <property type="match status" value="1"/>
</dbReference>
<evidence type="ECO:0000256" key="2">
    <source>
        <dbReference type="ARBA" id="ARBA00022475"/>
    </source>
</evidence>
<dbReference type="InterPro" id="IPR030922">
    <property type="entry name" value="LptF"/>
</dbReference>
<evidence type="ECO:0000313" key="7">
    <source>
        <dbReference type="EMBL" id="GFO60868.1"/>
    </source>
</evidence>
<dbReference type="InterPro" id="IPR005495">
    <property type="entry name" value="LptG/LptF_permease"/>
</dbReference>
<evidence type="ECO:0000256" key="5">
    <source>
        <dbReference type="ARBA" id="ARBA00023136"/>
    </source>
</evidence>
<proteinExistence type="predicted"/>
<evidence type="ECO:0000256" key="3">
    <source>
        <dbReference type="ARBA" id="ARBA00022692"/>
    </source>
</evidence>
<dbReference type="PANTHER" id="PTHR33529">
    <property type="entry name" value="SLR0882 PROTEIN-RELATED"/>
    <property type="match status" value="1"/>
</dbReference>
<dbReference type="GO" id="GO:0043190">
    <property type="term" value="C:ATP-binding cassette (ABC) transporter complex"/>
    <property type="evidence" value="ECO:0007669"/>
    <property type="project" value="InterPro"/>
</dbReference>
<feature type="transmembrane region" description="Helical" evidence="6">
    <location>
        <begin position="334"/>
        <end position="356"/>
    </location>
</feature>
<keyword evidence="5 6" id="KW-0472">Membrane</keyword>
<feature type="transmembrane region" description="Helical" evidence="6">
    <location>
        <begin position="54"/>
        <end position="78"/>
    </location>
</feature>
<feature type="transmembrane region" description="Helical" evidence="6">
    <location>
        <begin position="15"/>
        <end position="34"/>
    </location>
</feature>
<comment type="caution">
    <text evidence="7">The sequence shown here is derived from an EMBL/GenBank/DDBJ whole genome shotgun (WGS) entry which is preliminary data.</text>
</comment>
<comment type="subcellular location">
    <subcellularLocation>
        <location evidence="1">Cell membrane</location>
        <topology evidence="1">Multi-pass membrane protein</topology>
    </subcellularLocation>
</comment>
<reference evidence="8" key="1">
    <citation type="submission" date="2020-06" db="EMBL/GenBank/DDBJ databases">
        <title>Draft genomic sequence of Geomonas sp. Red330.</title>
        <authorList>
            <person name="Itoh H."/>
            <person name="Zhenxing X."/>
            <person name="Ushijima N."/>
            <person name="Masuda Y."/>
            <person name="Shiratori Y."/>
            <person name="Senoo K."/>
        </authorList>
    </citation>
    <scope>NUCLEOTIDE SEQUENCE [LARGE SCALE GENOMIC DNA]</scope>
    <source>
        <strain evidence="8">Red330</strain>
    </source>
</reference>
<protein>
    <submittedName>
        <fullName evidence="7">LPS export ABC transporter permease LptF</fullName>
    </submittedName>
</protein>
<dbReference type="GO" id="GO:0055085">
    <property type="term" value="P:transmembrane transport"/>
    <property type="evidence" value="ECO:0007669"/>
    <property type="project" value="InterPro"/>
</dbReference>
<feature type="transmembrane region" description="Helical" evidence="6">
    <location>
        <begin position="280"/>
        <end position="298"/>
    </location>
</feature>
<keyword evidence="4 6" id="KW-1133">Transmembrane helix</keyword>
<dbReference type="EMBL" id="BLXX01000011">
    <property type="protein sequence ID" value="GFO60868.1"/>
    <property type="molecule type" value="Genomic_DNA"/>
</dbReference>
<name>A0A6V8MLJ2_9BACT</name>
<feature type="transmembrane region" description="Helical" evidence="6">
    <location>
        <begin position="105"/>
        <end position="123"/>
    </location>
</feature>
<keyword evidence="2" id="KW-1003">Cell membrane</keyword>
<evidence type="ECO:0000256" key="6">
    <source>
        <dbReference type="SAM" id="Phobius"/>
    </source>
</evidence>
<evidence type="ECO:0000256" key="4">
    <source>
        <dbReference type="ARBA" id="ARBA00022989"/>
    </source>
</evidence>
<dbReference type="PANTHER" id="PTHR33529:SF6">
    <property type="entry name" value="YJGP_YJGQ FAMILY PERMEASE"/>
    <property type="match status" value="1"/>
</dbReference>
<dbReference type="Pfam" id="PF03739">
    <property type="entry name" value="LptF_LptG"/>
    <property type="match status" value="1"/>
</dbReference>
<dbReference type="RefSeq" id="WP_183355678.1">
    <property type="nucleotide sequence ID" value="NZ_BLXX01000011.1"/>
</dbReference>
<evidence type="ECO:0000256" key="1">
    <source>
        <dbReference type="ARBA" id="ARBA00004651"/>
    </source>
</evidence>
<accession>A0A6V8MLJ2</accession>
<gene>
    <name evidence="7" type="primary">lptF</name>
    <name evidence="7" type="ORF">GMST_31930</name>
</gene>
<dbReference type="Proteomes" id="UP000556026">
    <property type="component" value="Unassembled WGS sequence"/>
</dbReference>
<dbReference type="GO" id="GO:0015920">
    <property type="term" value="P:lipopolysaccharide transport"/>
    <property type="evidence" value="ECO:0007669"/>
    <property type="project" value="TreeGrafter"/>
</dbReference>
<feature type="transmembrane region" description="Helical" evidence="6">
    <location>
        <begin position="304"/>
        <end position="322"/>
    </location>
</feature>
<dbReference type="AlphaFoldDB" id="A0A6V8MLJ2"/>
<evidence type="ECO:0000313" key="8">
    <source>
        <dbReference type="Proteomes" id="UP000556026"/>
    </source>
</evidence>
<sequence length="388" mass="43042">MRKTLNTYIFKEIPPPFLVGMCTFTFVLLMGRFLKLAEMVVEKGVPFADVLWMVIYLLPSFWLFTIPMALLLAILLAFGRLSGDSEITAMKSCGISLYGMLPPPMIFSLFACAACLWVTVYAVPWGNSSFKKLLIEVAQASAGVVIKEKVFNDAFPGMVIYAETFTQKGQTMSGIVIHDERDPKEPATIFAKSGALLADPQAHSIEFHLNNGSIHRSTETGSYRMVDFQEYNLRVSLAKPGGNQNKSEEEMTLEELIHPPAGRYKPKELLSMQLEYHSRLALPFACFVFTLLAMPLGIQNRRSGKAAGFSLSIGVLLLYYVALSAFKALGERQLLSPVAACWAPNLLFLILGAYLFHKTANEQPLPLTEGFARLGAFIKSRFARKGAR</sequence>